<evidence type="ECO:0000256" key="6">
    <source>
        <dbReference type="ARBA" id="ARBA00022777"/>
    </source>
</evidence>
<dbReference type="EMBL" id="CH991554">
    <property type="protein sequence ID" value="EDQ88512.1"/>
    <property type="molecule type" value="Genomic_DNA"/>
</dbReference>
<evidence type="ECO:0000256" key="7">
    <source>
        <dbReference type="ARBA" id="ARBA00022840"/>
    </source>
</evidence>
<evidence type="ECO:0000256" key="8">
    <source>
        <dbReference type="ARBA" id="ARBA00033696"/>
    </source>
</evidence>
<keyword evidence="4 11" id="KW-0808">Transferase</keyword>
<keyword evidence="15" id="KW-1185">Reference proteome</keyword>
<dbReference type="RefSeq" id="XP_001746616.1">
    <property type="nucleotide sequence ID" value="XM_001746564.1"/>
</dbReference>
<dbReference type="PANTHER" id="PTHR12750:SF9">
    <property type="entry name" value="INOSITOL HEXAKISPHOSPHATE AND DIPHOSPHOINOSITOL-PENTAKISPHOSPHATE KINASE"/>
    <property type="match status" value="1"/>
</dbReference>
<dbReference type="CDD" id="cd07061">
    <property type="entry name" value="HP_HAP_like"/>
    <property type="match status" value="1"/>
</dbReference>
<dbReference type="GO" id="GO:0033857">
    <property type="term" value="F:5-diphosphoinositol pentakisphosphate 1-kinase activity"/>
    <property type="evidence" value="ECO:0000318"/>
    <property type="project" value="GO_Central"/>
</dbReference>
<dbReference type="AlphaFoldDB" id="A9V1V8"/>
<feature type="compositionally biased region" description="Basic and acidic residues" evidence="12">
    <location>
        <begin position="85"/>
        <end position="95"/>
    </location>
</feature>
<keyword evidence="7 10" id="KW-0067">ATP-binding</keyword>
<dbReference type="Gene3D" id="3.30.470.20">
    <property type="entry name" value="ATP-grasp fold, B domain"/>
    <property type="match status" value="1"/>
</dbReference>
<name>A9V1V8_MONBE</name>
<evidence type="ECO:0000256" key="9">
    <source>
        <dbReference type="ARBA" id="ARBA00034629"/>
    </source>
</evidence>
<dbReference type="Gene3D" id="3.40.50.11950">
    <property type="match status" value="1"/>
</dbReference>
<evidence type="ECO:0000313" key="15">
    <source>
        <dbReference type="Proteomes" id="UP000001357"/>
    </source>
</evidence>
<dbReference type="GeneID" id="5891850"/>
<feature type="domain" description="ATP-grasp" evidence="13">
    <location>
        <begin position="181"/>
        <end position="392"/>
    </location>
</feature>
<dbReference type="KEGG" id="mbr:MONBRDRAFT_37460"/>
<evidence type="ECO:0000259" key="13">
    <source>
        <dbReference type="PROSITE" id="PS50975"/>
    </source>
</evidence>
<dbReference type="GO" id="GO:0052723">
    <property type="term" value="F:inositol hexakisphosphate 1-kinase activity"/>
    <property type="evidence" value="ECO:0007669"/>
    <property type="project" value="RHEA"/>
</dbReference>
<feature type="region of interest" description="Disordered" evidence="12">
    <location>
        <begin position="906"/>
        <end position="931"/>
    </location>
</feature>
<dbReference type="InterPro" id="IPR029033">
    <property type="entry name" value="His_PPase_superfam"/>
</dbReference>
<comment type="catalytic activity">
    <reaction evidence="9">
        <text>1D-myo-inositol hexakisphosphate + ATP = 1-diphospho-1D-myo-inositol 2,3,4,5,6-pentakisphosphate + ADP</text>
        <dbReference type="Rhea" id="RHEA:37459"/>
        <dbReference type="ChEBI" id="CHEBI:30616"/>
        <dbReference type="ChEBI" id="CHEBI:58130"/>
        <dbReference type="ChEBI" id="CHEBI:74946"/>
        <dbReference type="ChEBI" id="CHEBI:456216"/>
        <dbReference type="EC" id="2.7.4.24"/>
    </reaction>
    <physiologicalReaction direction="left-to-right" evidence="9">
        <dbReference type="Rhea" id="RHEA:37460"/>
    </physiologicalReaction>
</comment>
<organism evidence="14 15">
    <name type="scientific">Monosiga brevicollis</name>
    <name type="common">Choanoflagellate</name>
    <dbReference type="NCBI Taxonomy" id="81824"/>
    <lineage>
        <taxon>Eukaryota</taxon>
        <taxon>Choanoflagellata</taxon>
        <taxon>Craspedida</taxon>
        <taxon>Salpingoecidae</taxon>
        <taxon>Monosiga</taxon>
    </lineage>
</organism>
<dbReference type="PANTHER" id="PTHR12750">
    <property type="entry name" value="DIPHOSPHOINOSITOL PENTAKISPHOSPHATE KINASE"/>
    <property type="match status" value="1"/>
</dbReference>
<sequence>MAGSVTSPPSGTPSPAPGGSRLEPPTPDDPRSPVSGSNDNKAMRPRSQSDPAEHDKKPVLATPPSGQNSKDGNKLLSRRYTSSTDEFRSPRRLHDESDLADERPLHHVTLMVIAMEKKVMAKPMQRLILLSLSASLGGRFVSTCCHRYPLSKVQDYVKLRSPFLLNDLATQHLLLDRQSVYEILEENGIPSPPHMVLRRSAGDVVVEREDAIEINGKVMPKPFVMKPLDAENHNIYVYFSQHDGGGAQHLFRKKKDKASAFLPDCNTIPEEGDFIFEQFLPTGGTDIKVYTVGPNYAHAEGRKAPVVDGKVLRDANGKEVRCPILLTTFEKDIARRVTQAFKQNVCGFDLLRTSDNKSFVCDVNGWSFVKRSPHYYVDCARILREMILSAISPLLLNKSYPVPSVDYTSDSTDLLALQSPQQPLRRDAPELRCVIAVIRHSDRTPKEKLKMNVTHVELLEVFKRWSPEGMSATKEVKLKSRKHLQDVLRRVQNLLRWDQRLSDEEKSNLKQIEHVLTRWPISGINRKVQFKPTSYVHTRTGKPIINKAQLIVKWGGEVTPMGLDQAQKAGVQFRETMYPSSDQDNGLLRLHSTYRHDLKLYSSDEGRVQMTAAAFAKGLLQLDGEITPILVSLVRKDNAVNALLDDTKPARAQMDEVKKKVHGTLLADQSWPEVAAKIAPLSAMSYSQRKALRKLDNPHKAMTRLYNLVVDFVTSLGDRIEQDPNVRAYQGEPLVLLRRRWEKLRDEFFDTAKQKFVVSKIPDIHDSIKYHLQHNAHFGIDQSSEILTLSQHLANVVVPQEYGVTNEEKLGIGYAIGEDLMRKIVHDLRVSAGQDAQHDVFQHEVSHRLNSGDSFIKVRSPNRHVRTRLYFTSESHIHALVNVLRCGDYGLFSAGPTRKYSYSDLVEGQSKDDQAGATANGDGDADRDEDYRSRAASDLASRWQPRLQANTDVPLVSSPEAWLSAKAYICKLEELGYLTHIVCRLFERHDMDGSDPARFFVEWALSPGLRSVEDSEASAATNHDVELAPLRILHTGMTLEQVERFFQSLPSRVTTPTVSESA</sequence>
<comment type="subcellular location">
    <subcellularLocation>
        <location evidence="11">Cytoplasm</location>
        <location evidence="11">Cytosol</location>
    </subcellularLocation>
</comment>
<gene>
    <name evidence="14" type="ORF">MONBRDRAFT_37460</name>
</gene>
<dbReference type="Gene3D" id="3.40.50.1240">
    <property type="entry name" value="Phosphoglycerate mutase-like"/>
    <property type="match status" value="1"/>
</dbReference>
<comment type="catalytic activity">
    <reaction evidence="8">
        <text>5-diphospho-1D-myo-inositol 1,2,3,4,6-pentakisphosphate + ATP + H(+) = 1,5-bis(diphospho)-1D-myo-inositol 2,3,4,6-tetrakisphosphate + ADP</text>
        <dbReference type="Rhea" id="RHEA:10276"/>
        <dbReference type="ChEBI" id="CHEBI:15378"/>
        <dbReference type="ChEBI" id="CHEBI:30616"/>
        <dbReference type="ChEBI" id="CHEBI:58628"/>
        <dbReference type="ChEBI" id="CHEBI:77983"/>
        <dbReference type="ChEBI" id="CHEBI:456216"/>
        <dbReference type="EC" id="2.7.4.24"/>
    </reaction>
    <physiologicalReaction direction="left-to-right" evidence="8">
        <dbReference type="Rhea" id="RHEA:10277"/>
    </physiologicalReaction>
</comment>
<keyword evidence="2 11" id="KW-0963">Cytoplasm</keyword>
<protein>
    <recommendedName>
        <fullName evidence="11">Inositol hexakisphosphate and diphosphoinositol-pentakisphosphate kinase</fullName>
        <ecNumber evidence="11">2.7.4.24</ecNumber>
    </recommendedName>
</protein>
<dbReference type="GO" id="GO:0000828">
    <property type="term" value="F:inositol hexakisphosphate kinase activity"/>
    <property type="evidence" value="ECO:0000318"/>
    <property type="project" value="GO_Central"/>
</dbReference>
<evidence type="ECO:0000256" key="3">
    <source>
        <dbReference type="ARBA" id="ARBA00022553"/>
    </source>
</evidence>
<dbReference type="SUPFAM" id="SSF56059">
    <property type="entry name" value="Glutathione synthetase ATP-binding domain-like"/>
    <property type="match status" value="1"/>
</dbReference>
<evidence type="ECO:0000313" key="14">
    <source>
        <dbReference type="EMBL" id="EDQ88512.1"/>
    </source>
</evidence>
<dbReference type="STRING" id="81824.A9V1V8"/>
<comment type="similarity">
    <text evidence="1 11">Belongs to the histidine acid phosphatase family. VIP1 subfamily.</text>
</comment>
<keyword evidence="5 10" id="KW-0547">Nucleotide-binding</keyword>
<dbReference type="Pfam" id="PF00328">
    <property type="entry name" value="His_Phos_2"/>
    <property type="match status" value="1"/>
</dbReference>
<evidence type="ECO:0000256" key="1">
    <source>
        <dbReference type="ARBA" id="ARBA00005609"/>
    </source>
</evidence>
<evidence type="ECO:0000256" key="10">
    <source>
        <dbReference type="PROSITE-ProRule" id="PRU00409"/>
    </source>
</evidence>
<feature type="compositionally biased region" description="Polar residues" evidence="12">
    <location>
        <begin position="34"/>
        <end position="50"/>
    </location>
</feature>
<reference evidence="14 15" key="1">
    <citation type="journal article" date="2008" name="Nature">
        <title>The genome of the choanoflagellate Monosiga brevicollis and the origin of metazoans.</title>
        <authorList>
            <consortium name="JGI Sequencing"/>
            <person name="King N."/>
            <person name="Westbrook M.J."/>
            <person name="Young S.L."/>
            <person name="Kuo A."/>
            <person name="Abedin M."/>
            <person name="Chapman J."/>
            <person name="Fairclough S."/>
            <person name="Hellsten U."/>
            <person name="Isogai Y."/>
            <person name="Letunic I."/>
            <person name="Marr M."/>
            <person name="Pincus D."/>
            <person name="Putnam N."/>
            <person name="Rokas A."/>
            <person name="Wright K.J."/>
            <person name="Zuzow R."/>
            <person name="Dirks W."/>
            <person name="Good M."/>
            <person name="Goodstein D."/>
            <person name="Lemons D."/>
            <person name="Li W."/>
            <person name="Lyons J.B."/>
            <person name="Morris A."/>
            <person name="Nichols S."/>
            <person name="Richter D.J."/>
            <person name="Salamov A."/>
            <person name="Bork P."/>
            <person name="Lim W.A."/>
            <person name="Manning G."/>
            <person name="Miller W.T."/>
            <person name="McGinnis W."/>
            <person name="Shapiro H."/>
            <person name="Tjian R."/>
            <person name="Grigoriev I.V."/>
            <person name="Rokhsar D."/>
        </authorList>
    </citation>
    <scope>NUCLEOTIDE SEQUENCE [LARGE SCALE GENOMIC DNA]</scope>
    <source>
        <strain evidence="15">MX1 / ATCC 50154</strain>
    </source>
</reference>
<proteinExistence type="inferred from homology"/>
<dbReference type="Proteomes" id="UP000001357">
    <property type="component" value="Unassembled WGS sequence"/>
</dbReference>
<evidence type="ECO:0000256" key="4">
    <source>
        <dbReference type="ARBA" id="ARBA00022679"/>
    </source>
</evidence>
<dbReference type="OMA" id="AWPRCDA"/>
<evidence type="ECO:0000256" key="12">
    <source>
        <dbReference type="SAM" id="MobiDB-lite"/>
    </source>
</evidence>
<accession>A9V1V8</accession>
<dbReference type="GO" id="GO:0005829">
    <property type="term" value="C:cytosol"/>
    <property type="evidence" value="ECO:0000318"/>
    <property type="project" value="GO_Central"/>
</dbReference>
<dbReference type="GO" id="GO:0032958">
    <property type="term" value="P:inositol phosphate biosynthetic process"/>
    <property type="evidence" value="ECO:0000318"/>
    <property type="project" value="GO_Central"/>
</dbReference>
<keyword evidence="3" id="KW-0597">Phosphoprotein</keyword>
<dbReference type="FunFam" id="3.30.470.20:FF:000036">
    <property type="entry name" value="Inositol hexakisphosphate and diphosphoinositol-pentakisphosphate kinase"/>
    <property type="match status" value="1"/>
</dbReference>
<keyword evidence="6 11" id="KW-0418">Kinase</keyword>
<dbReference type="EC" id="2.7.4.24" evidence="11"/>
<dbReference type="InterPro" id="IPR037446">
    <property type="entry name" value="His_Pase_VIP1"/>
</dbReference>
<dbReference type="GO" id="GO:0046872">
    <property type="term" value="F:metal ion binding"/>
    <property type="evidence" value="ECO:0007669"/>
    <property type="project" value="InterPro"/>
</dbReference>
<dbReference type="PROSITE" id="PS50975">
    <property type="entry name" value="ATP_GRASP"/>
    <property type="match status" value="1"/>
</dbReference>
<dbReference type="eggNOG" id="KOG1057">
    <property type="taxonomic scope" value="Eukaryota"/>
</dbReference>
<dbReference type="InterPro" id="IPR000560">
    <property type="entry name" value="His_Pase_clade-2"/>
</dbReference>
<dbReference type="GO" id="GO:0005524">
    <property type="term" value="F:ATP binding"/>
    <property type="evidence" value="ECO:0007669"/>
    <property type="project" value="UniProtKB-UniRule"/>
</dbReference>
<evidence type="ECO:0000256" key="2">
    <source>
        <dbReference type="ARBA" id="ARBA00022490"/>
    </source>
</evidence>
<dbReference type="InParanoid" id="A9V1V8"/>
<dbReference type="FunCoup" id="A9V1V8">
    <property type="interactions" value="1011"/>
</dbReference>
<evidence type="ECO:0000256" key="5">
    <source>
        <dbReference type="ARBA" id="ARBA00022741"/>
    </source>
</evidence>
<dbReference type="InterPro" id="IPR011761">
    <property type="entry name" value="ATP-grasp"/>
</dbReference>
<feature type="region of interest" description="Disordered" evidence="12">
    <location>
        <begin position="1"/>
        <end position="95"/>
    </location>
</feature>
<dbReference type="SUPFAM" id="SSF53254">
    <property type="entry name" value="Phosphoglycerate mutase-like"/>
    <property type="match status" value="1"/>
</dbReference>
<evidence type="ECO:0000256" key="11">
    <source>
        <dbReference type="RuleBase" id="RU365032"/>
    </source>
</evidence>
<comment type="function">
    <text evidence="11">Bifunctional inositol kinase that acts in concert with the IP6K kinases to synthesize the diphosphate group-containing inositol pyrophosphates diphosphoinositol pentakisphosphate, PP-InsP5, and bis-diphosphoinositol tetrakisphosphate, (PP)2-InsP4. PP-InsP5 and (PP)2-InsP4, also respectively called InsP7 and InsP8, may regulate a variety of cellular processes, including apoptosis, vesicle trafficking, cytoskeletal dynamics, and exocytosis. Phosphorylates inositol hexakisphosphate (InsP6).</text>
</comment>